<dbReference type="OrthoDB" id="1166019at2759"/>
<dbReference type="AlphaFoldDB" id="A0A2P5FQB1"/>
<accession>A0A2P5FQB1</accession>
<feature type="domain" description="R13L1/DRL21-like LRR repeat region" evidence="1">
    <location>
        <begin position="41"/>
        <end position="160"/>
    </location>
</feature>
<dbReference type="PANTHER" id="PTHR47186:SF30">
    <property type="entry name" value="EF-HAND DOMAIN-CONTAINING PROTEIN"/>
    <property type="match status" value="1"/>
</dbReference>
<dbReference type="Proteomes" id="UP000237000">
    <property type="component" value="Unassembled WGS sequence"/>
</dbReference>
<name>A0A2P5FQB1_TREOI</name>
<dbReference type="STRING" id="63057.A0A2P5FQB1"/>
<dbReference type="Pfam" id="PF25019">
    <property type="entry name" value="LRR_R13L1-DRL21"/>
    <property type="match status" value="1"/>
</dbReference>
<gene>
    <name evidence="2" type="ORF">TorRG33x02_043480</name>
</gene>
<dbReference type="InterPro" id="IPR056789">
    <property type="entry name" value="LRR_R13L1-DRL21"/>
</dbReference>
<reference evidence="3" key="1">
    <citation type="submission" date="2016-06" db="EMBL/GenBank/DDBJ databases">
        <title>Parallel loss of symbiosis genes in relatives of nitrogen-fixing non-legume Parasponia.</title>
        <authorList>
            <person name="Van Velzen R."/>
            <person name="Holmer R."/>
            <person name="Bu F."/>
            <person name="Rutten L."/>
            <person name="Van Zeijl A."/>
            <person name="Liu W."/>
            <person name="Santuari L."/>
            <person name="Cao Q."/>
            <person name="Sharma T."/>
            <person name="Shen D."/>
            <person name="Roswanjaya Y."/>
            <person name="Wardhani T."/>
            <person name="Kalhor M.S."/>
            <person name="Jansen J."/>
            <person name="Van den Hoogen J."/>
            <person name="Gungor B."/>
            <person name="Hartog M."/>
            <person name="Hontelez J."/>
            <person name="Verver J."/>
            <person name="Yang W.-C."/>
            <person name="Schijlen E."/>
            <person name="Repin R."/>
            <person name="Schilthuizen M."/>
            <person name="Schranz E."/>
            <person name="Heidstra R."/>
            <person name="Miyata K."/>
            <person name="Fedorova E."/>
            <person name="Kohlen W."/>
            <person name="Bisseling T."/>
            <person name="Smit S."/>
            <person name="Geurts R."/>
        </authorList>
    </citation>
    <scope>NUCLEOTIDE SEQUENCE [LARGE SCALE GENOMIC DNA]</scope>
    <source>
        <strain evidence="3">cv. RG33-2</strain>
    </source>
</reference>
<proteinExistence type="predicted"/>
<sequence>MIGDAQMIRMDKLSEEDCLLLLSEIALRIPTGSDNQYFQLRDFRNLNRLRDIYLTNLGTKEHVDEAKEAQLQNKTALTDLSLFFRDDDTEAGQTHTDVLEALKPHPNLTSLLISYYRGPSISPSWMTSLVNLKKLHLRRSHYESLPSLGKLQSLEELVIGRSSSLKRLGPEFLGVEIVHGQPILVPGTILFPKLKEIFIERASALCEWVGVPGWNVNYPLKIMPRLESLTLRRCSSLESLPDFLESTPLKYLSISGSQAMCESCKEETGKDWPKIRHVPRIYVTMY</sequence>
<protein>
    <submittedName>
        <fullName evidence="2">LRR domain containing protein</fullName>
    </submittedName>
</protein>
<organism evidence="2 3">
    <name type="scientific">Trema orientale</name>
    <name type="common">Charcoal tree</name>
    <name type="synonym">Celtis orientalis</name>
    <dbReference type="NCBI Taxonomy" id="63057"/>
    <lineage>
        <taxon>Eukaryota</taxon>
        <taxon>Viridiplantae</taxon>
        <taxon>Streptophyta</taxon>
        <taxon>Embryophyta</taxon>
        <taxon>Tracheophyta</taxon>
        <taxon>Spermatophyta</taxon>
        <taxon>Magnoliopsida</taxon>
        <taxon>eudicotyledons</taxon>
        <taxon>Gunneridae</taxon>
        <taxon>Pentapetalae</taxon>
        <taxon>rosids</taxon>
        <taxon>fabids</taxon>
        <taxon>Rosales</taxon>
        <taxon>Cannabaceae</taxon>
        <taxon>Trema</taxon>
    </lineage>
</organism>
<dbReference type="EMBL" id="JXTC01000016">
    <property type="protein sequence ID" value="PON99930.1"/>
    <property type="molecule type" value="Genomic_DNA"/>
</dbReference>
<dbReference type="InParanoid" id="A0A2P5FQB1"/>
<dbReference type="Gene3D" id="3.80.10.10">
    <property type="entry name" value="Ribonuclease Inhibitor"/>
    <property type="match status" value="1"/>
</dbReference>
<dbReference type="SUPFAM" id="SSF52058">
    <property type="entry name" value="L domain-like"/>
    <property type="match status" value="1"/>
</dbReference>
<evidence type="ECO:0000313" key="2">
    <source>
        <dbReference type="EMBL" id="PON99930.1"/>
    </source>
</evidence>
<evidence type="ECO:0000313" key="3">
    <source>
        <dbReference type="Proteomes" id="UP000237000"/>
    </source>
</evidence>
<dbReference type="InterPro" id="IPR032675">
    <property type="entry name" value="LRR_dom_sf"/>
</dbReference>
<dbReference type="PANTHER" id="PTHR47186">
    <property type="entry name" value="LEUCINE-RICH REPEAT-CONTAINING PROTEIN 57"/>
    <property type="match status" value="1"/>
</dbReference>
<comment type="caution">
    <text evidence="2">The sequence shown here is derived from an EMBL/GenBank/DDBJ whole genome shotgun (WGS) entry which is preliminary data.</text>
</comment>
<keyword evidence="3" id="KW-1185">Reference proteome</keyword>
<evidence type="ECO:0000259" key="1">
    <source>
        <dbReference type="Pfam" id="PF25019"/>
    </source>
</evidence>